<feature type="compositionally biased region" description="Polar residues" evidence="1">
    <location>
        <begin position="119"/>
        <end position="128"/>
    </location>
</feature>
<accession>A0AAD3D436</accession>
<sequence>MSPSQAPKKTKKESTEDVTNKSKVLDSTEACGDGNSNVVSSPSSGDNSSPFEDDSSSSASGEKSTVDKEANEHCRNENQDEEEFKQDYTTANAIVGSVQVTDAPLIDIGGPKKRKKGEISSNGDSNELVSPLAKRSKIAERKSLAAKKRKKEEISSVDDSNELVSPLAKRSKTAERKSLAAKKRKKEEISSVDDSNELVSPLAKRSKTAEEKSPGLQVVVAKKEYDITKDLNDKSKLGKKASSMKEKIGSDWAEDKLVEAGDDIKNTSPTKNEENCNGDLSKHETKDMIDDDLLKEEKNNDKTEEKELEN</sequence>
<organism evidence="2 3">
    <name type="scientific">Chaetoceros tenuissimus</name>
    <dbReference type="NCBI Taxonomy" id="426638"/>
    <lineage>
        <taxon>Eukaryota</taxon>
        <taxon>Sar</taxon>
        <taxon>Stramenopiles</taxon>
        <taxon>Ochrophyta</taxon>
        <taxon>Bacillariophyta</taxon>
        <taxon>Coscinodiscophyceae</taxon>
        <taxon>Chaetocerotophycidae</taxon>
        <taxon>Chaetocerotales</taxon>
        <taxon>Chaetocerotaceae</taxon>
        <taxon>Chaetoceros</taxon>
    </lineage>
</organism>
<feature type="compositionally biased region" description="Basic and acidic residues" evidence="1">
    <location>
        <begin position="295"/>
        <end position="310"/>
    </location>
</feature>
<feature type="region of interest" description="Disordered" evidence="1">
    <location>
        <begin position="233"/>
        <end position="310"/>
    </location>
</feature>
<evidence type="ECO:0000313" key="2">
    <source>
        <dbReference type="EMBL" id="GFH57157.1"/>
    </source>
</evidence>
<feature type="compositionally biased region" description="Low complexity" evidence="1">
    <location>
        <begin position="32"/>
        <end position="63"/>
    </location>
</feature>
<proteinExistence type="predicted"/>
<keyword evidence="3" id="KW-1185">Reference proteome</keyword>
<name>A0AAD3D436_9STRA</name>
<dbReference type="EMBL" id="BLLK01000057">
    <property type="protein sequence ID" value="GFH57157.1"/>
    <property type="molecule type" value="Genomic_DNA"/>
</dbReference>
<feature type="compositionally biased region" description="Basic and acidic residues" evidence="1">
    <location>
        <begin position="243"/>
        <end position="265"/>
    </location>
</feature>
<evidence type="ECO:0000313" key="3">
    <source>
        <dbReference type="Proteomes" id="UP001054902"/>
    </source>
</evidence>
<protein>
    <submittedName>
        <fullName evidence="2">Uncharacterized protein</fullName>
    </submittedName>
</protein>
<gene>
    <name evidence="2" type="ORF">CTEN210_13633</name>
</gene>
<dbReference type="Proteomes" id="UP001054902">
    <property type="component" value="Unassembled WGS sequence"/>
</dbReference>
<feature type="region of interest" description="Disordered" evidence="1">
    <location>
        <begin position="1"/>
        <end position="216"/>
    </location>
</feature>
<dbReference type="AlphaFoldDB" id="A0AAD3D436"/>
<evidence type="ECO:0000256" key="1">
    <source>
        <dbReference type="SAM" id="MobiDB-lite"/>
    </source>
</evidence>
<reference evidence="2 3" key="1">
    <citation type="journal article" date="2021" name="Sci. Rep.">
        <title>The genome of the diatom Chaetoceros tenuissimus carries an ancient integrated fragment of an extant virus.</title>
        <authorList>
            <person name="Hongo Y."/>
            <person name="Kimura K."/>
            <person name="Takaki Y."/>
            <person name="Yoshida Y."/>
            <person name="Baba S."/>
            <person name="Kobayashi G."/>
            <person name="Nagasaki K."/>
            <person name="Hano T."/>
            <person name="Tomaru Y."/>
        </authorList>
    </citation>
    <scope>NUCLEOTIDE SEQUENCE [LARGE SCALE GENOMIC DNA]</scope>
    <source>
        <strain evidence="2 3">NIES-3715</strain>
    </source>
</reference>
<comment type="caution">
    <text evidence="2">The sequence shown here is derived from an EMBL/GenBank/DDBJ whole genome shotgun (WGS) entry which is preliminary data.</text>
</comment>
<feature type="compositionally biased region" description="Basic and acidic residues" evidence="1">
    <location>
        <begin position="12"/>
        <end position="26"/>
    </location>
</feature>
<feature type="compositionally biased region" description="Basic and acidic residues" evidence="1">
    <location>
        <begin position="64"/>
        <end position="78"/>
    </location>
</feature>